<dbReference type="AlphaFoldDB" id="A0A3A9ZCI0"/>
<dbReference type="RefSeq" id="WP_120676034.1">
    <property type="nucleotide sequence ID" value="NZ_RBAL01000002.1"/>
</dbReference>
<protein>
    <recommendedName>
        <fullName evidence="4">PH domain-containing protein</fullName>
    </recommendedName>
</protein>
<dbReference type="Proteomes" id="UP000272474">
    <property type="component" value="Unassembled WGS sequence"/>
</dbReference>
<dbReference type="EMBL" id="RBAL01000002">
    <property type="protein sequence ID" value="RKN45885.1"/>
    <property type="molecule type" value="Genomic_DNA"/>
</dbReference>
<feature type="transmembrane region" description="Helical" evidence="1">
    <location>
        <begin position="26"/>
        <end position="45"/>
    </location>
</feature>
<reference evidence="2 3" key="1">
    <citation type="journal article" date="2014" name="Int. J. Syst. Evol. Microbiol.">
        <title>Streptomyces hoynatensis sp. nov., isolated from deep marine sediment.</title>
        <authorList>
            <person name="Veyisoglu A."/>
            <person name="Sahin N."/>
        </authorList>
    </citation>
    <scope>NUCLEOTIDE SEQUENCE [LARGE SCALE GENOMIC DNA]</scope>
    <source>
        <strain evidence="2 3">KCTC 29097</strain>
    </source>
</reference>
<feature type="transmembrane region" description="Helical" evidence="1">
    <location>
        <begin position="51"/>
        <end position="69"/>
    </location>
</feature>
<evidence type="ECO:0000256" key="1">
    <source>
        <dbReference type="SAM" id="Phobius"/>
    </source>
</evidence>
<sequence>MASSTERALGKLLSKHRTDTGRRRRAAVRALVLGAVLVVAGAVAFAAAPAYAAAVLLLLGLLSLLRGVLGARDHRRLGTELFAVRERGLVHRRGGYSQAVPWEKVASVTVVRGARPLLWLAGRDTVCRVRLTEGGTIRVSPYTPDAARLAELVAEHVAAPAETGAGAPRRARQATA</sequence>
<keyword evidence="1" id="KW-0812">Transmembrane</keyword>
<keyword evidence="3" id="KW-1185">Reference proteome</keyword>
<evidence type="ECO:0000313" key="2">
    <source>
        <dbReference type="EMBL" id="RKN45885.1"/>
    </source>
</evidence>
<accession>A0A3A9ZCI0</accession>
<dbReference type="OrthoDB" id="4304203at2"/>
<name>A0A3A9ZCI0_9ACTN</name>
<comment type="caution">
    <text evidence="2">The sequence shown here is derived from an EMBL/GenBank/DDBJ whole genome shotgun (WGS) entry which is preliminary data.</text>
</comment>
<evidence type="ECO:0008006" key="4">
    <source>
        <dbReference type="Google" id="ProtNLM"/>
    </source>
</evidence>
<organism evidence="2 3">
    <name type="scientific">Streptomyces hoynatensis</name>
    <dbReference type="NCBI Taxonomy" id="1141874"/>
    <lineage>
        <taxon>Bacteria</taxon>
        <taxon>Bacillati</taxon>
        <taxon>Actinomycetota</taxon>
        <taxon>Actinomycetes</taxon>
        <taxon>Kitasatosporales</taxon>
        <taxon>Streptomycetaceae</taxon>
        <taxon>Streptomyces</taxon>
    </lineage>
</organism>
<keyword evidence="1" id="KW-1133">Transmembrane helix</keyword>
<keyword evidence="1" id="KW-0472">Membrane</keyword>
<evidence type="ECO:0000313" key="3">
    <source>
        <dbReference type="Proteomes" id="UP000272474"/>
    </source>
</evidence>
<proteinExistence type="predicted"/>
<gene>
    <name evidence="2" type="ORF">D7294_05470</name>
</gene>